<dbReference type="Proteomes" id="UP000708208">
    <property type="component" value="Unassembled WGS sequence"/>
</dbReference>
<accession>A0A8J2P705</accession>
<name>A0A8J2P705_9HEXA</name>
<proteinExistence type="predicted"/>
<gene>
    <name evidence="1" type="ORF">AFUS01_LOCUS22568</name>
</gene>
<reference evidence="1" key="1">
    <citation type="submission" date="2021-06" db="EMBL/GenBank/DDBJ databases">
        <authorList>
            <person name="Hodson N. C."/>
            <person name="Mongue J. A."/>
            <person name="Jaron S. K."/>
        </authorList>
    </citation>
    <scope>NUCLEOTIDE SEQUENCE</scope>
</reference>
<dbReference type="AlphaFoldDB" id="A0A8J2P705"/>
<dbReference type="EMBL" id="CAJVCH010264217">
    <property type="protein sequence ID" value="CAG7734165.1"/>
    <property type="molecule type" value="Genomic_DNA"/>
</dbReference>
<organism evidence="1 2">
    <name type="scientific">Allacma fusca</name>
    <dbReference type="NCBI Taxonomy" id="39272"/>
    <lineage>
        <taxon>Eukaryota</taxon>
        <taxon>Metazoa</taxon>
        <taxon>Ecdysozoa</taxon>
        <taxon>Arthropoda</taxon>
        <taxon>Hexapoda</taxon>
        <taxon>Collembola</taxon>
        <taxon>Symphypleona</taxon>
        <taxon>Sminthuridae</taxon>
        <taxon>Allacma</taxon>
    </lineage>
</organism>
<protein>
    <submittedName>
        <fullName evidence="1">Uncharacterized protein</fullName>
    </submittedName>
</protein>
<feature type="non-terminal residue" evidence="1">
    <location>
        <position position="1"/>
    </location>
</feature>
<sequence length="22" mass="2688">KISNHLFGRARDLLRDFSWLRS</sequence>
<evidence type="ECO:0000313" key="1">
    <source>
        <dbReference type="EMBL" id="CAG7734165.1"/>
    </source>
</evidence>
<keyword evidence="2" id="KW-1185">Reference proteome</keyword>
<comment type="caution">
    <text evidence="1">The sequence shown here is derived from an EMBL/GenBank/DDBJ whole genome shotgun (WGS) entry which is preliminary data.</text>
</comment>
<evidence type="ECO:0000313" key="2">
    <source>
        <dbReference type="Proteomes" id="UP000708208"/>
    </source>
</evidence>